<accession>A0ACD2ZZV5</accession>
<protein>
    <submittedName>
        <fullName evidence="1">Uncharacterized protein</fullName>
    </submittedName>
</protein>
<keyword evidence="2" id="KW-1185">Reference proteome</keyword>
<proteinExistence type="predicted"/>
<gene>
    <name evidence="1" type="ORF">BDN72DRAFT_966214</name>
</gene>
<name>A0ACD2ZZV5_9AGAR</name>
<sequence length="543" mass="62145">MTACATGVDLPVEVIEHIISWIDGRRDLISFACTSQAWKAFVIPRHTEYRVLRITGCVDWIPIWDHLQRRPDLASNLRVLHFVYTDDVIYRGGIRVPKTLLGIDGIPTSPPEGWNTEVAKERYEEIIGMIDGMDKLHTFAWEEGWDGEEFDEKDGKLLELVVQKPTLRNMLLMHEGGAVHTLLGLLENRKSSIWKMAKLGGLIVDYNRDLEDDEFHELISQDLNFGPWVQSLSSALTFLGTTPTVFAAHCSNLCLPALTRLSVYRGTGHDTSINAKIETFLQTHPCIEELSWTPTRQIILTANCLPSLRKLACSSELLSALEVATPESNGQRSSSRKIEELGIRWEPCSSATVLTVKDVISLRCLDNLYVKRLRLERLAADSIGELDLLPQAFPNVWHVFLPWQFEIKKARVPLSQSGWAQLLSRFPNLEVFLTTVLVNIEDSQEETISHTEEVVQRFARCCPKLRQITHDLEVRDESNCLDYIVKKVVITREEPGPEARCMAKWLGINDERSRTWRRIRWQYGERAPRDPFQTMPWSDDDFQ</sequence>
<dbReference type="EMBL" id="ML209144">
    <property type="protein sequence ID" value="TFK58918.1"/>
    <property type="molecule type" value="Genomic_DNA"/>
</dbReference>
<evidence type="ECO:0000313" key="2">
    <source>
        <dbReference type="Proteomes" id="UP000308600"/>
    </source>
</evidence>
<organism evidence="1 2">
    <name type="scientific">Pluteus cervinus</name>
    <dbReference type="NCBI Taxonomy" id="181527"/>
    <lineage>
        <taxon>Eukaryota</taxon>
        <taxon>Fungi</taxon>
        <taxon>Dikarya</taxon>
        <taxon>Basidiomycota</taxon>
        <taxon>Agaricomycotina</taxon>
        <taxon>Agaricomycetes</taxon>
        <taxon>Agaricomycetidae</taxon>
        <taxon>Agaricales</taxon>
        <taxon>Pluteineae</taxon>
        <taxon>Pluteaceae</taxon>
        <taxon>Pluteus</taxon>
    </lineage>
</organism>
<evidence type="ECO:0000313" key="1">
    <source>
        <dbReference type="EMBL" id="TFK58918.1"/>
    </source>
</evidence>
<dbReference type="Proteomes" id="UP000308600">
    <property type="component" value="Unassembled WGS sequence"/>
</dbReference>
<reference evidence="1 2" key="1">
    <citation type="journal article" date="2019" name="Nat. Ecol. Evol.">
        <title>Megaphylogeny resolves global patterns of mushroom evolution.</title>
        <authorList>
            <person name="Varga T."/>
            <person name="Krizsan K."/>
            <person name="Foldi C."/>
            <person name="Dima B."/>
            <person name="Sanchez-Garcia M."/>
            <person name="Sanchez-Ramirez S."/>
            <person name="Szollosi G.J."/>
            <person name="Szarkandi J.G."/>
            <person name="Papp V."/>
            <person name="Albert L."/>
            <person name="Andreopoulos W."/>
            <person name="Angelini C."/>
            <person name="Antonin V."/>
            <person name="Barry K.W."/>
            <person name="Bougher N.L."/>
            <person name="Buchanan P."/>
            <person name="Buyck B."/>
            <person name="Bense V."/>
            <person name="Catcheside P."/>
            <person name="Chovatia M."/>
            <person name="Cooper J."/>
            <person name="Damon W."/>
            <person name="Desjardin D."/>
            <person name="Finy P."/>
            <person name="Geml J."/>
            <person name="Haridas S."/>
            <person name="Hughes K."/>
            <person name="Justo A."/>
            <person name="Karasinski D."/>
            <person name="Kautmanova I."/>
            <person name="Kiss B."/>
            <person name="Kocsube S."/>
            <person name="Kotiranta H."/>
            <person name="LaButti K.M."/>
            <person name="Lechner B.E."/>
            <person name="Liimatainen K."/>
            <person name="Lipzen A."/>
            <person name="Lukacs Z."/>
            <person name="Mihaltcheva S."/>
            <person name="Morgado L.N."/>
            <person name="Niskanen T."/>
            <person name="Noordeloos M.E."/>
            <person name="Ohm R.A."/>
            <person name="Ortiz-Santana B."/>
            <person name="Ovrebo C."/>
            <person name="Racz N."/>
            <person name="Riley R."/>
            <person name="Savchenko A."/>
            <person name="Shiryaev A."/>
            <person name="Soop K."/>
            <person name="Spirin V."/>
            <person name="Szebenyi C."/>
            <person name="Tomsovsky M."/>
            <person name="Tulloss R.E."/>
            <person name="Uehling J."/>
            <person name="Grigoriev I.V."/>
            <person name="Vagvolgyi C."/>
            <person name="Papp T."/>
            <person name="Martin F.M."/>
            <person name="Miettinen O."/>
            <person name="Hibbett D.S."/>
            <person name="Nagy L.G."/>
        </authorList>
    </citation>
    <scope>NUCLEOTIDE SEQUENCE [LARGE SCALE GENOMIC DNA]</scope>
    <source>
        <strain evidence="1 2">NL-1719</strain>
    </source>
</reference>